<protein>
    <submittedName>
        <fullName evidence="2">Uncharacterized protein</fullName>
    </submittedName>
</protein>
<feature type="region of interest" description="Disordered" evidence="1">
    <location>
        <begin position="132"/>
        <end position="221"/>
    </location>
</feature>
<dbReference type="EMBL" id="JAAMPC010000009">
    <property type="protein sequence ID" value="KAG2294590.1"/>
    <property type="molecule type" value="Genomic_DNA"/>
</dbReference>
<sequence length="221" mass="24430">MWEDFLVGNFLDTAPHVAKIHAVVNKIWREGGKGQPGYSRENATEELANKEGNSVIRRSEMSTPEKSIVEKEMEVIEEGEVVKGWSDVTPGKASKSPKLLEYGQVKIATRFDALSNVDDNGDLVERIEEVEAVPVGEKMEDETETLGEDNLITPAKNNEQSQNGNNSTTEQEKPDEVVGGKSLRPSLSRVSKTNHKVIPECTAKETENPDTLGKRSRKPSQ</sequence>
<evidence type="ECO:0000313" key="3">
    <source>
        <dbReference type="Proteomes" id="UP000886595"/>
    </source>
</evidence>
<organism evidence="2 3">
    <name type="scientific">Brassica carinata</name>
    <name type="common">Ethiopian mustard</name>
    <name type="synonym">Abyssinian cabbage</name>
    <dbReference type="NCBI Taxonomy" id="52824"/>
    <lineage>
        <taxon>Eukaryota</taxon>
        <taxon>Viridiplantae</taxon>
        <taxon>Streptophyta</taxon>
        <taxon>Embryophyta</taxon>
        <taxon>Tracheophyta</taxon>
        <taxon>Spermatophyta</taxon>
        <taxon>Magnoliopsida</taxon>
        <taxon>eudicotyledons</taxon>
        <taxon>Gunneridae</taxon>
        <taxon>Pentapetalae</taxon>
        <taxon>rosids</taxon>
        <taxon>malvids</taxon>
        <taxon>Brassicales</taxon>
        <taxon>Brassicaceae</taxon>
        <taxon>Brassiceae</taxon>
        <taxon>Brassica</taxon>
    </lineage>
</organism>
<keyword evidence="3" id="KW-1185">Reference proteome</keyword>
<comment type="caution">
    <text evidence="2">The sequence shown here is derived from an EMBL/GenBank/DDBJ whole genome shotgun (WGS) entry which is preliminary data.</text>
</comment>
<evidence type="ECO:0000256" key="1">
    <source>
        <dbReference type="SAM" id="MobiDB-lite"/>
    </source>
</evidence>
<name>A0A8X7RUJ4_BRACI</name>
<dbReference type="AlphaFoldDB" id="A0A8X7RUJ4"/>
<accession>A0A8X7RUJ4</accession>
<gene>
    <name evidence="2" type="ORF">Bca52824_041259</name>
</gene>
<proteinExistence type="predicted"/>
<reference evidence="2 3" key="1">
    <citation type="submission" date="2020-02" db="EMBL/GenBank/DDBJ databases">
        <authorList>
            <person name="Ma Q."/>
            <person name="Huang Y."/>
            <person name="Song X."/>
            <person name="Pei D."/>
        </authorList>
    </citation>
    <scope>NUCLEOTIDE SEQUENCE [LARGE SCALE GENOMIC DNA]</scope>
    <source>
        <strain evidence="2">Sxm20200214</strain>
        <tissue evidence="2">Leaf</tissue>
    </source>
</reference>
<dbReference type="OrthoDB" id="10615282at2759"/>
<evidence type="ECO:0000313" key="2">
    <source>
        <dbReference type="EMBL" id="KAG2294590.1"/>
    </source>
</evidence>
<feature type="compositionally biased region" description="Polar residues" evidence="1">
    <location>
        <begin position="155"/>
        <end position="169"/>
    </location>
</feature>
<dbReference type="Proteomes" id="UP000886595">
    <property type="component" value="Unassembled WGS sequence"/>
</dbReference>